<dbReference type="AlphaFoldDB" id="A0A4P7IBU7"/>
<keyword evidence="1" id="KW-0732">Signal</keyword>
<feature type="chain" id="PRO_5020363857" evidence="1">
    <location>
        <begin position="32"/>
        <end position="190"/>
    </location>
</feature>
<organism evidence="2 3">
    <name type="scientific">Nocardioides seonyuensis</name>
    <dbReference type="NCBI Taxonomy" id="2518371"/>
    <lineage>
        <taxon>Bacteria</taxon>
        <taxon>Bacillati</taxon>
        <taxon>Actinomycetota</taxon>
        <taxon>Actinomycetes</taxon>
        <taxon>Propionibacteriales</taxon>
        <taxon>Nocardioidaceae</taxon>
        <taxon>Nocardioides</taxon>
    </lineage>
</organism>
<dbReference type="EMBL" id="CP038436">
    <property type="protein sequence ID" value="QBX54555.1"/>
    <property type="molecule type" value="Genomic_DNA"/>
</dbReference>
<evidence type="ECO:0000313" key="2">
    <source>
        <dbReference type="EMBL" id="QBX54555.1"/>
    </source>
</evidence>
<keyword evidence="3" id="KW-1185">Reference proteome</keyword>
<protein>
    <submittedName>
        <fullName evidence="2">Uncharacterized protein</fullName>
    </submittedName>
</protein>
<feature type="signal peptide" evidence="1">
    <location>
        <begin position="1"/>
        <end position="31"/>
    </location>
</feature>
<dbReference type="KEGG" id="nsn:EXE58_03095"/>
<evidence type="ECO:0000313" key="3">
    <source>
        <dbReference type="Proteomes" id="UP000294853"/>
    </source>
</evidence>
<proteinExistence type="predicted"/>
<dbReference type="Proteomes" id="UP000294853">
    <property type="component" value="Chromosome"/>
</dbReference>
<dbReference type="RefSeq" id="WP_135266528.1">
    <property type="nucleotide sequence ID" value="NZ_CP038436.1"/>
</dbReference>
<evidence type="ECO:0000256" key="1">
    <source>
        <dbReference type="SAM" id="SignalP"/>
    </source>
</evidence>
<accession>A0A4P7IBU7</accession>
<sequence length="190" mass="21075">MRKSQKAKALGVALSAVLVLPMAASSLPATAAVAPPTDHVWYDEPETTPPALDIVSVRRVAAAEPGRRMRVVIRFAERIEAGDSLEVHFSTDRDPDPEVWYAGMASSEYEVYDVDHWRDNDDPIGAMCSGRMRFALGEQRGLVTFDPQCLDDRVRAVRVNVQTFFYSAPHGREFAPARRAWLPRTAAYAG</sequence>
<reference evidence="2 3" key="1">
    <citation type="submission" date="2019-03" db="EMBL/GenBank/DDBJ databases">
        <title>Three New Species of Nocardioides, Nocardioides euryhalodurans sp. nov., Nocardioides seonyuensis sp. nov. and Nocardioides eburneoflavus sp. nov. Iolated from Soil.</title>
        <authorList>
            <person name="Roh S.G."/>
            <person name="Lee C."/>
            <person name="Kim M.-K."/>
            <person name="Kim S.B."/>
        </authorList>
    </citation>
    <scope>NUCLEOTIDE SEQUENCE [LARGE SCALE GENOMIC DNA]</scope>
    <source>
        <strain evidence="2 3">MMS17-SY207-3</strain>
    </source>
</reference>
<gene>
    <name evidence="2" type="ORF">EXE58_03095</name>
</gene>
<name>A0A4P7IBU7_9ACTN</name>